<name>A0A172URS8_9MYCO</name>
<evidence type="ECO:0000259" key="8">
    <source>
        <dbReference type="Pfam" id="PF13490"/>
    </source>
</evidence>
<evidence type="ECO:0000256" key="7">
    <source>
        <dbReference type="SAM" id="Phobius"/>
    </source>
</evidence>
<dbReference type="GO" id="GO:0005886">
    <property type="term" value="C:plasma membrane"/>
    <property type="evidence" value="ECO:0007669"/>
    <property type="project" value="UniProtKB-SubCell"/>
</dbReference>
<gene>
    <name evidence="9" type="ORF">A7U43_21365</name>
</gene>
<organism evidence="9 10">
    <name type="scientific">Mycobacterium adipatum</name>
    <dbReference type="NCBI Taxonomy" id="1682113"/>
    <lineage>
        <taxon>Bacteria</taxon>
        <taxon>Bacillati</taxon>
        <taxon>Actinomycetota</taxon>
        <taxon>Actinomycetes</taxon>
        <taxon>Mycobacteriales</taxon>
        <taxon>Mycobacteriaceae</taxon>
        <taxon>Mycobacterium</taxon>
    </lineage>
</organism>
<keyword evidence="2 7" id="KW-0812">Transmembrane</keyword>
<evidence type="ECO:0000256" key="6">
    <source>
        <dbReference type="ARBA" id="ARBA00023163"/>
    </source>
</evidence>
<dbReference type="Proteomes" id="UP000077143">
    <property type="component" value="Chromosome"/>
</dbReference>
<evidence type="ECO:0000256" key="3">
    <source>
        <dbReference type="ARBA" id="ARBA00022989"/>
    </source>
</evidence>
<evidence type="ECO:0000256" key="1">
    <source>
        <dbReference type="ARBA" id="ARBA00004162"/>
    </source>
</evidence>
<keyword evidence="5 7" id="KW-0472">Membrane</keyword>
<dbReference type="PANTHER" id="PTHR37461:SF1">
    <property type="entry name" value="ANTI-SIGMA-K FACTOR RSKA"/>
    <property type="match status" value="1"/>
</dbReference>
<dbReference type="InterPro" id="IPR051474">
    <property type="entry name" value="Anti-sigma-K/W_factor"/>
</dbReference>
<dbReference type="InterPro" id="IPR027383">
    <property type="entry name" value="Znf_put"/>
</dbReference>
<dbReference type="Pfam" id="PF13490">
    <property type="entry name" value="zf-HC2"/>
    <property type="match status" value="1"/>
</dbReference>
<dbReference type="KEGG" id="madi:A7U43_21365"/>
<dbReference type="AlphaFoldDB" id="A0A172URS8"/>
<evidence type="ECO:0000256" key="2">
    <source>
        <dbReference type="ARBA" id="ARBA00022692"/>
    </source>
</evidence>
<dbReference type="GO" id="GO:0016989">
    <property type="term" value="F:sigma factor antagonist activity"/>
    <property type="evidence" value="ECO:0007669"/>
    <property type="project" value="TreeGrafter"/>
</dbReference>
<evidence type="ECO:0000313" key="10">
    <source>
        <dbReference type="Proteomes" id="UP000077143"/>
    </source>
</evidence>
<dbReference type="RefSeq" id="WP_067999190.1">
    <property type="nucleotide sequence ID" value="NZ_CP015596.1"/>
</dbReference>
<keyword evidence="4" id="KW-0805">Transcription regulation</keyword>
<dbReference type="STRING" id="1682113.A7U43_21365"/>
<keyword evidence="10" id="KW-1185">Reference proteome</keyword>
<feature type="transmembrane region" description="Helical" evidence="7">
    <location>
        <begin position="73"/>
        <end position="96"/>
    </location>
</feature>
<accession>A0A172URS8</accession>
<protein>
    <recommendedName>
        <fullName evidence="8">Putative zinc-finger domain-containing protein</fullName>
    </recommendedName>
</protein>
<evidence type="ECO:0000256" key="5">
    <source>
        <dbReference type="ARBA" id="ARBA00023136"/>
    </source>
</evidence>
<dbReference type="OrthoDB" id="129419at2"/>
<dbReference type="InterPro" id="IPR041916">
    <property type="entry name" value="Anti_sigma_zinc_sf"/>
</dbReference>
<proteinExistence type="predicted"/>
<reference evidence="9 10" key="1">
    <citation type="submission" date="2016-05" db="EMBL/GenBank/DDBJ databases">
        <title>Complete genome sequence of a phthalic acid esters degrading Mycobacterium sp. YC-RL4.</title>
        <authorList>
            <person name="Ren L."/>
            <person name="Fan S."/>
            <person name="Ruth N."/>
            <person name="Jia Y."/>
            <person name="Wang J."/>
            <person name="Qiao C."/>
        </authorList>
    </citation>
    <scope>NUCLEOTIDE SEQUENCE [LARGE SCALE GENOMIC DNA]</scope>
    <source>
        <strain evidence="9 10">YC-RL4</strain>
    </source>
</reference>
<keyword evidence="3 7" id="KW-1133">Transmembrane helix</keyword>
<keyword evidence="6" id="KW-0804">Transcription</keyword>
<evidence type="ECO:0000313" key="9">
    <source>
        <dbReference type="EMBL" id="ANE81504.1"/>
    </source>
</evidence>
<dbReference type="EMBL" id="CP015596">
    <property type="protein sequence ID" value="ANE81504.1"/>
    <property type="molecule type" value="Genomic_DNA"/>
</dbReference>
<dbReference type="PANTHER" id="PTHR37461">
    <property type="entry name" value="ANTI-SIGMA-K FACTOR RSKA"/>
    <property type="match status" value="1"/>
</dbReference>
<dbReference type="Gene3D" id="1.10.10.1320">
    <property type="entry name" value="Anti-sigma factor, zinc-finger domain"/>
    <property type="match status" value="1"/>
</dbReference>
<comment type="subcellular location">
    <subcellularLocation>
        <location evidence="1">Cell membrane</location>
        <topology evidence="1">Single-pass membrane protein</topology>
    </subcellularLocation>
</comment>
<feature type="domain" description="Putative zinc-finger" evidence="8">
    <location>
        <begin position="8"/>
        <end position="36"/>
    </location>
</feature>
<dbReference type="GO" id="GO:0006417">
    <property type="term" value="P:regulation of translation"/>
    <property type="evidence" value="ECO:0007669"/>
    <property type="project" value="TreeGrafter"/>
</dbReference>
<evidence type="ECO:0000256" key="4">
    <source>
        <dbReference type="ARBA" id="ARBA00023015"/>
    </source>
</evidence>
<sequence>MNDDPHVLLGAYILGGLDPAERRQFEAHLRGCSQCQREGADYAGVSALLAKVDPADLVVDDSPTPRSRSARRWWISGAALASAAAVAVGIATVTVIGPPEPTVTHTYAVQEVSGDVAGRVTLTAKPWGTAISIDFEKLPREGVFTLRTMDGQGTMQPAANWAGMPSGKGVVQGATSIQLPELRTLNVVDTNDAVLATVQR</sequence>